<dbReference type="AlphaFoldDB" id="A0A085W683"/>
<proteinExistence type="predicted"/>
<dbReference type="Proteomes" id="UP000028725">
    <property type="component" value="Unassembled WGS sequence"/>
</dbReference>
<evidence type="ECO:0000256" key="1">
    <source>
        <dbReference type="SAM" id="MobiDB-lite"/>
    </source>
</evidence>
<evidence type="ECO:0000313" key="3">
    <source>
        <dbReference type="Proteomes" id="UP000028725"/>
    </source>
</evidence>
<accession>A0A085W683</accession>
<comment type="caution">
    <text evidence="2">The sequence shown here is derived from an EMBL/GenBank/DDBJ whole genome shotgun (WGS) entry which is preliminary data.</text>
</comment>
<sequence length="69" mass="7550">MSSQSTHARLLAPRLRAHGGTGHWGDGARRPHPSASGCLPSIEHLLPAREPIRTRTRQVMFDSAHPFCA</sequence>
<gene>
    <name evidence="2" type="ORF">DB31_2789</name>
</gene>
<evidence type="ECO:0000313" key="2">
    <source>
        <dbReference type="EMBL" id="KFE63196.1"/>
    </source>
</evidence>
<keyword evidence="3" id="KW-1185">Reference proteome</keyword>
<protein>
    <submittedName>
        <fullName evidence="2">Uncharacterized protein</fullName>
    </submittedName>
</protein>
<organism evidence="2 3">
    <name type="scientific">Hyalangium minutum</name>
    <dbReference type="NCBI Taxonomy" id="394096"/>
    <lineage>
        <taxon>Bacteria</taxon>
        <taxon>Pseudomonadati</taxon>
        <taxon>Myxococcota</taxon>
        <taxon>Myxococcia</taxon>
        <taxon>Myxococcales</taxon>
        <taxon>Cystobacterineae</taxon>
        <taxon>Archangiaceae</taxon>
        <taxon>Hyalangium</taxon>
    </lineage>
</organism>
<reference evidence="2 3" key="1">
    <citation type="submission" date="2014-04" db="EMBL/GenBank/DDBJ databases">
        <title>Genome assembly of Hyalangium minutum DSM 14724.</title>
        <authorList>
            <person name="Sharma G."/>
            <person name="Subramanian S."/>
        </authorList>
    </citation>
    <scope>NUCLEOTIDE SEQUENCE [LARGE SCALE GENOMIC DNA]</scope>
    <source>
        <strain evidence="2 3">DSM 14724</strain>
    </source>
</reference>
<name>A0A085W683_9BACT</name>
<dbReference type="EMBL" id="JMCB01000018">
    <property type="protein sequence ID" value="KFE63196.1"/>
    <property type="molecule type" value="Genomic_DNA"/>
</dbReference>
<feature type="region of interest" description="Disordered" evidence="1">
    <location>
        <begin position="1"/>
        <end position="37"/>
    </location>
</feature>